<dbReference type="Proteomes" id="UP000593567">
    <property type="component" value="Unassembled WGS sequence"/>
</dbReference>
<name>A0A7J7KFV4_BUGNE</name>
<feature type="chain" id="PRO_5029874437" evidence="1">
    <location>
        <begin position="21"/>
        <end position="1037"/>
    </location>
</feature>
<proteinExistence type="predicted"/>
<keyword evidence="1" id="KW-0732">Signal</keyword>
<evidence type="ECO:0000256" key="1">
    <source>
        <dbReference type="SAM" id="SignalP"/>
    </source>
</evidence>
<organism evidence="2 3">
    <name type="scientific">Bugula neritina</name>
    <name type="common">Brown bryozoan</name>
    <name type="synonym">Sertularia neritina</name>
    <dbReference type="NCBI Taxonomy" id="10212"/>
    <lineage>
        <taxon>Eukaryota</taxon>
        <taxon>Metazoa</taxon>
        <taxon>Spiralia</taxon>
        <taxon>Lophotrochozoa</taxon>
        <taxon>Bryozoa</taxon>
        <taxon>Gymnolaemata</taxon>
        <taxon>Cheilostomatida</taxon>
        <taxon>Flustrina</taxon>
        <taxon>Buguloidea</taxon>
        <taxon>Bugulidae</taxon>
        <taxon>Bugula</taxon>
    </lineage>
</organism>
<protein>
    <submittedName>
        <fullName evidence="2">Uncharacterized protein</fullName>
    </submittedName>
</protein>
<reference evidence="2" key="1">
    <citation type="submission" date="2020-06" db="EMBL/GenBank/DDBJ databases">
        <title>Draft genome of Bugula neritina, a colonial animal packing powerful symbionts and potential medicines.</title>
        <authorList>
            <person name="Rayko M."/>
        </authorList>
    </citation>
    <scope>NUCLEOTIDE SEQUENCE [LARGE SCALE GENOMIC DNA]</scope>
    <source>
        <strain evidence="2">Kwan_BN1</strain>
    </source>
</reference>
<accession>A0A7J7KFV4</accession>
<dbReference type="EMBL" id="VXIV02000676">
    <property type="protein sequence ID" value="KAF6036771.1"/>
    <property type="molecule type" value="Genomic_DNA"/>
</dbReference>
<evidence type="ECO:0000313" key="2">
    <source>
        <dbReference type="EMBL" id="KAF6036771.1"/>
    </source>
</evidence>
<keyword evidence="3" id="KW-1185">Reference proteome</keyword>
<sequence length="1037" mass="112484">MNTVFSSLLKLQCAVHAVGAGECAEGIQACLDGVCRVNTTDANGCVERTVLRGGFCVSRCSRDSDCQDICVVGACSSSCSSTKRCPSGYSCMSGRCFSQCDVSVENVCGVEEKYQCLIGLSTATVGTGLCVYKSEYPPISDKDYSDITQEIGCDLAHNAYRENAETGCGHQGGGRMFKRDSPGFFVEDTLAISCRQHSDCDAAGLLCEGWFLHDVICENHDRNCAPLTKCGEDMSGNKVCLPILHQPCTQQEECLDSRGSYLYCEELQGMCVPYQNVGEPCLYQSQCVCSSDSDCGRNGVCFHHRCRPRCNITCSSGFQCVQGLCLPECSNNGECENELCYQGVCVPGCDDNSPVDECGSIGKCIGGSCYEYPVSDEKRCTDQGLVYQQMEEVCLYPCTLDGECQFGVCTGGVCSSTCSRATVSCPDTRECVSGRCHLRCHPLNYLCPVADHSCINKLCLPQCQREIDCDGYFTCIGGHCVERCEEDYDCSHFLSDCHEGVCTQRCSAPDECPAGYSCEAYKCQIKCSSDTQCSVYQTCDTQRQVCVNLIGRQCEGNEDCVKTHIVYCSPVDSVCKPIDKVGAPCKTQNCGLNEVCAMDRFCQLRPGWDGLPTTHPDEAPDVFEEKDILEEDCREDSECRAEDDICISYHCYSTADKGEGFRGCELDNPLPQRLVSSDGLQMLTCVESSDCDSNQLCVDCVCAAKCRSDSDCTDFQPMVLVLVALSTPSAMLMLRVLLDTSARSTSARDFVMINGANQCVGSPPTPCNKQLEGDAACSHGQVCDARYDWCVCPDNTVIIGEECVNVWLVDRKLGFFDMCYTNAECPLTASCLAGNCYPLCTDDCNSYPGYRCFSGHCMLECVVDAECDRNQYCSPEGVCIQRCTEGQDDCGHNQYCVNGECQRNCDKDTDCEPDNVCANRVCVASCVFDFNCAEVCVHGLCGKACAAGLADIDCGPGTSCQNGKCVQKCVTSENCAASQMCIQGYCSMDCSPKEDGCRERCTDSSQCARGLQCVHGLCSAPCARTLDCGDEFICDGG</sequence>
<feature type="signal peptide" evidence="1">
    <location>
        <begin position="1"/>
        <end position="20"/>
    </location>
</feature>
<gene>
    <name evidence="2" type="ORF">EB796_004918</name>
</gene>
<dbReference type="AlphaFoldDB" id="A0A7J7KFV4"/>
<comment type="caution">
    <text evidence="2">The sequence shown here is derived from an EMBL/GenBank/DDBJ whole genome shotgun (WGS) entry which is preliminary data.</text>
</comment>
<dbReference type="OrthoDB" id="409374at2759"/>
<evidence type="ECO:0000313" key="3">
    <source>
        <dbReference type="Proteomes" id="UP000593567"/>
    </source>
</evidence>